<dbReference type="GO" id="GO:0005634">
    <property type="term" value="C:nucleus"/>
    <property type="evidence" value="ECO:0007669"/>
    <property type="project" value="UniProtKB-SubCell"/>
</dbReference>
<evidence type="ECO:0000256" key="4">
    <source>
        <dbReference type="ARBA" id="ARBA00023242"/>
    </source>
</evidence>
<evidence type="ECO:0000256" key="2">
    <source>
        <dbReference type="ARBA" id="ARBA00022833"/>
    </source>
</evidence>
<dbReference type="EMBL" id="CADEPM010000001">
    <property type="protein sequence ID" value="CAB3397084.1"/>
    <property type="molecule type" value="Genomic_DNA"/>
</dbReference>
<dbReference type="PROSITE" id="PS40000">
    <property type="entry name" value="DM_1"/>
    <property type="match status" value="1"/>
</dbReference>
<dbReference type="AlphaFoldDB" id="A0A8S1E8Z9"/>
<evidence type="ECO:0000313" key="9">
    <source>
        <dbReference type="Proteomes" id="UP000494206"/>
    </source>
</evidence>
<dbReference type="Pfam" id="PF00751">
    <property type="entry name" value="DM"/>
    <property type="match status" value="1"/>
</dbReference>
<feature type="domain" description="DM" evidence="7">
    <location>
        <begin position="45"/>
        <end position="92"/>
    </location>
</feature>
<evidence type="ECO:0000256" key="1">
    <source>
        <dbReference type="ARBA" id="ARBA00022723"/>
    </source>
</evidence>
<reference evidence="8 9" key="1">
    <citation type="submission" date="2020-04" db="EMBL/GenBank/DDBJ databases">
        <authorList>
            <person name="Laetsch R D."/>
            <person name="Stevens L."/>
            <person name="Kumar S."/>
            <person name="Blaxter L. M."/>
        </authorList>
    </citation>
    <scope>NUCLEOTIDE SEQUENCE [LARGE SCALE GENOMIC DNA]</scope>
</reference>
<comment type="caution">
    <text evidence="8">The sequence shown here is derived from an EMBL/GenBank/DDBJ whole genome shotgun (WGS) entry which is preliminary data.</text>
</comment>
<keyword evidence="1 5" id="KW-0479">Metal-binding</keyword>
<dbReference type="PROSITE" id="PS50809">
    <property type="entry name" value="DM_2"/>
    <property type="match status" value="1"/>
</dbReference>
<dbReference type="InterPro" id="IPR001275">
    <property type="entry name" value="DM_DNA-bd"/>
</dbReference>
<dbReference type="FunFam" id="4.10.1040.10:FF:000001">
    <property type="entry name" value="doublesex- and mab-3-related transcription factor 1"/>
    <property type="match status" value="1"/>
</dbReference>
<sequence>MDAQRMTQIGLYPVSLTKPFELSLSAIKSVLEPENPSYSKRVPNCQKCGQHGRKSRLKGHKRVCPFRDCKCVKCAVVTERQKLMADQIKIRRRQRKDTLMNLTREHITTTINAAAALSATPFNISNLNAILYNSIKSSPQPILSSPTSSDGSSSYSPSLQFPSPSLPIILPPSPPESHSPQSAITTATAASTTTTTSTPASTPIIAPVPINPASFPFLGLASTENVALLESLLAQYKILEEMSSSPKVDDEKDENAMNSNVIIDVCSV</sequence>
<name>A0A8S1E8Z9_9PELO</name>
<comment type="subcellular location">
    <subcellularLocation>
        <location evidence="5">Nucleus</location>
    </subcellularLocation>
</comment>
<evidence type="ECO:0000313" key="8">
    <source>
        <dbReference type="EMBL" id="CAB3397084.1"/>
    </source>
</evidence>
<dbReference type="Gene3D" id="4.10.1040.10">
    <property type="entry name" value="DM DNA-binding domain"/>
    <property type="match status" value="1"/>
</dbReference>
<dbReference type="SUPFAM" id="SSF82927">
    <property type="entry name" value="Cysteine-rich DNA binding domain, (DM domain)"/>
    <property type="match status" value="1"/>
</dbReference>
<evidence type="ECO:0000259" key="7">
    <source>
        <dbReference type="PROSITE" id="PS50809"/>
    </source>
</evidence>
<evidence type="ECO:0000256" key="3">
    <source>
        <dbReference type="ARBA" id="ARBA00023125"/>
    </source>
</evidence>
<evidence type="ECO:0000256" key="5">
    <source>
        <dbReference type="PROSITE-ProRule" id="PRU00070"/>
    </source>
</evidence>
<dbReference type="GO" id="GO:0046872">
    <property type="term" value="F:metal ion binding"/>
    <property type="evidence" value="ECO:0007669"/>
    <property type="project" value="UniProtKB-KW"/>
</dbReference>
<accession>A0A8S1E8Z9</accession>
<feature type="region of interest" description="Disordered" evidence="6">
    <location>
        <begin position="141"/>
        <end position="160"/>
    </location>
</feature>
<organism evidence="8 9">
    <name type="scientific">Caenorhabditis bovis</name>
    <dbReference type="NCBI Taxonomy" id="2654633"/>
    <lineage>
        <taxon>Eukaryota</taxon>
        <taxon>Metazoa</taxon>
        <taxon>Ecdysozoa</taxon>
        <taxon>Nematoda</taxon>
        <taxon>Chromadorea</taxon>
        <taxon>Rhabditida</taxon>
        <taxon>Rhabditina</taxon>
        <taxon>Rhabditomorpha</taxon>
        <taxon>Rhabditoidea</taxon>
        <taxon>Rhabditidae</taxon>
        <taxon>Peloderinae</taxon>
        <taxon>Caenorhabditis</taxon>
    </lineage>
</organism>
<dbReference type="GO" id="GO:0000978">
    <property type="term" value="F:RNA polymerase II cis-regulatory region sequence-specific DNA binding"/>
    <property type="evidence" value="ECO:0007669"/>
    <property type="project" value="TreeGrafter"/>
</dbReference>
<dbReference type="InterPro" id="IPR036407">
    <property type="entry name" value="DM_DNA-bd_sf"/>
</dbReference>
<keyword evidence="9" id="KW-1185">Reference proteome</keyword>
<dbReference type="PANTHER" id="PTHR12322:SF110">
    <property type="entry name" value="DOUBLESEX- AND MAB-3-RELATED TRANSCRIPTION FACTOR DMD-10"/>
    <property type="match status" value="1"/>
</dbReference>
<feature type="compositionally biased region" description="Low complexity" evidence="6">
    <location>
        <begin position="144"/>
        <end position="160"/>
    </location>
</feature>
<proteinExistence type="predicted"/>
<dbReference type="InterPro" id="IPR026607">
    <property type="entry name" value="DMRT"/>
</dbReference>
<dbReference type="OrthoDB" id="6162476at2759"/>
<evidence type="ECO:0000256" key="6">
    <source>
        <dbReference type="SAM" id="MobiDB-lite"/>
    </source>
</evidence>
<feature type="region of interest" description="Disordered" evidence="6">
    <location>
        <begin position="165"/>
        <end position="200"/>
    </location>
</feature>
<dbReference type="GO" id="GO:0000981">
    <property type="term" value="F:DNA-binding transcription factor activity, RNA polymerase II-specific"/>
    <property type="evidence" value="ECO:0007669"/>
    <property type="project" value="TreeGrafter"/>
</dbReference>
<feature type="compositionally biased region" description="Low complexity" evidence="6">
    <location>
        <begin position="178"/>
        <end position="200"/>
    </location>
</feature>
<protein>
    <recommendedName>
        <fullName evidence="7">DM domain-containing protein</fullName>
    </recommendedName>
</protein>
<dbReference type="Proteomes" id="UP000494206">
    <property type="component" value="Unassembled WGS sequence"/>
</dbReference>
<dbReference type="PANTHER" id="PTHR12322">
    <property type="entry name" value="DOUBLESEX AND MAB-3 RELATED TRANSCRIPTION FACTOR DMRT"/>
    <property type="match status" value="1"/>
</dbReference>
<dbReference type="SMART" id="SM00301">
    <property type="entry name" value="DM"/>
    <property type="match status" value="1"/>
</dbReference>
<keyword evidence="4 5" id="KW-0539">Nucleus</keyword>
<keyword evidence="3 5" id="KW-0238">DNA-binding</keyword>
<dbReference type="GO" id="GO:0007548">
    <property type="term" value="P:sex differentiation"/>
    <property type="evidence" value="ECO:0007669"/>
    <property type="project" value="TreeGrafter"/>
</dbReference>
<feature type="DNA-binding region" description="DM" evidence="5">
    <location>
        <begin position="45"/>
        <end position="92"/>
    </location>
</feature>
<keyword evidence="2 5" id="KW-0862">Zinc</keyword>
<gene>
    <name evidence="8" type="ORF">CBOVIS_LOCUS551</name>
</gene>